<dbReference type="Pfam" id="PF01933">
    <property type="entry name" value="CofD"/>
    <property type="match status" value="1"/>
</dbReference>
<evidence type="ECO:0000313" key="3">
    <source>
        <dbReference type="Proteomes" id="UP000250140"/>
    </source>
</evidence>
<organism evidence="2 3">
    <name type="scientific">Glonium stellatum</name>
    <dbReference type="NCBI Taxonomy" id="574774"/>
    <lineage>
        <taxon>Eukaryota</taxon>
        <taxon>Fungi</taxon>
        <taxon>Dikarya</taxon>
        <taxon>Ascomycota</taxon>
        <taxon>Pezizomycotina</taxon>
        <taxon>Dothideomycetes</taxon>
        <taxon>Pleosporomycetidae</taxon>
        <taxon>Gloniales</taxon>
        <taxon>Gloniaceae</taxon>
        <taxon>Glonium</taxon>
    </lineage>
</organism>
<sequence>MNDEAYTANSALYLVMETGSSSALTPGAVVNGVKPKGIVVFSGGSAANNLVDVFKTVAENKKCTLSYIIPISDNGGSSSELIRVFGGPGIGDVRSRLVRLIPNDPDHNNSAKTAIKAFFNHRLPKDRDDARKEWLEIVEARHALWENISSAKKELIRSFLNLINLEIVKRIRLSSTFDFSSASIGNLFLTAARLFSGSFESSIYLLSSICSVPPNVSVLPAINTNFSHHISAGLANGTVITGQNAISHPSVPTALQGQLPSPTQETEEHDRIEDANLPGSLPTLRKQYITFSKADEEDLPARIERIWYINPYGQEIRLAANPKVVEALKGCQSIIYSIGSLYTSIIPSIILRGVGEAIASPEIKHKILILNSTIDRETGPSTAPFSATDFIAAIAKAGAESRGITGPVARSDYTAYVTHLIHLQGPGTPDIDKEELIDLGIETIRLYGRRLEGESFQRYDEKALIQALEITTGRRDPRADRSRRNTSIA</sequence>
<dbReference type="Proteomes" id="UP000250140">
    <property type="component" value="Unassembled WGS sequence"/>
</dbReference>
<proteinExistence type="predicted"/>
<keyword evidence="3" id="KW-1185">Reference proteome</keyword>
<dbReference type="PANTHER" id="PTHR31240">
    <property type="entry name" value="MATERNAL EFFECT EMBRYO ARREST 18"/>
    <property type="match status" value="1"/>
</dbReference>
<dbReference type="InterPro" id="IPR038136">
    <property type="entry name" value="CofD-like_dom_sf"/>
</dbReference>
<feature type="compositionally biased region" description="Polar residues" evidence="1">
    <location>
        <begin position="253"/>
        <end position="264"/>
    </location>
</feature>
<dbReference type="InterPro" id="IPR002882">
    <property type="entry name" value="CofD"/>
</dbReference>
<evidence type="ECO:0000256" key="1">
    <source>
        <dbReference type="SAM" id="MobiDB-lite"/>
    </source>
</evidence>
<dbReference type="Gene3D" id="3.40.50.10680">
    <property type="entry name" value="CofD-like domains"/>
    <property type="match status" value="1"/>
</dbReference>
<protein>
    <submittedName>
        <fullName evidence="2">UPF0052-domain-containing protein</fullName>
    </submittedName>
</protein>
<dbReference type="PANTHER" id="PTHR31240:SF0">
    <property type="entry name" value="MATERNAL EFFECT EMBRYO ARREST 18"/>
    <property type="match status" value="1"/>
</dbReference>
<name>A0A8E2JNI5_9PEZI</name>
<reference evidence="2 3" key="1">
    <citation type="journal article" date="2016" name="Nat. Commun.">
        <title>Ectomycorrhizal ecology is imprinted in the genome of the dominant symbiotic fungus Cenococcum geophilum.</title>
        <authorList>
            <consortium name="DOE Joint Genome Institute"/>
            <person name="Peter M."/>
            <person name="Kohler A."/>
            <person name="Ohm R.A."/>
            <person name="Kuo A."/>
            <person name="Krutzmann J."/>
            <person name="Morin E."/>
            <person name="Arend M."/>
            <person name="Barry K.W."/>
            <person name="Binder M."/>
            <person name="Choi C."/>
            <person name="Clum A."/>
            <person name="Copeland A."/>
            <person name="Grisel N."/>
            <person name="Haridas S."/>
            <person name="Kipfer T."/>
            <person name="LaButti K."/>
            <person name="Lindquist E."/>
            <person name="Lipzen A."/>
            <person name="Maire R."/>
            <person name="Meier B."/>
            <person name="Mihaltcheva S."/>
            <person name="Molinier V."/>
            <person name="Murat C."/>
            <person name="Poggeler S."/>
            <person name="Quandt C.A."/>
            <person name="Sperisen C."/>
            <person name="Tritt A."/>
            <person name="Tisserant E."/>
            <person name="Crous P.W."/>
            <person name="Henrissat B."/>
            <person name="Nehls U."/>
            <person name="Egli S."/>
            <person name="Spatafora J.W."/>
            <person name="Grigoriev I.V."/>
            <person name="Martin F.M."/>
        </authorList>
    </citation>
    <scope>NUCLEOTIDE SEQUENCE [LARGE SCALE GENOMIC DNA]</scope>
    <source>
        <strain evidence="2 3">CBS 207.34</strain>
    </source>
</reference>
<dbReference type="CDD" id="cd07187">
    <property type="entry name" value="YvcK_like"/>
    <property type="match status" value="1"/>
</dbReference>
<dbReference type="SUPFAM" id="SSF142338">
    <property type="entry name" value="CofD-like"/>
    <property type="match status" value="1"/>
</dbReference>
<evidence type="ECO:0000313" key="2">
    <source>
        <dbReference type="EMBL" id="OCL03274.1"/>
    </source>
</evidence>
<dbReference type="GO" id="GO:0043743">
    <property type="term" value="F:LPPG:FO 2-phospho-L-lactate transferase activity"/>
    <property type="evidence" value="ECO:0007669"/>
    <property type="project" value="InterPro"/>
</dbReference>
<feature type="region of interest" description="Disordered" evidence="1">
    <location>
        <begin position="251"/>
        <end position="279"/>
    </location>
</feature>
<dbReference type="EMBL" id="KV750772">
    <property type="protein sequence ID" value="OCL03274.1"/>
    <property type="molecule type" value="Genomic_DNA"/>
</dbReference>
<dbReference type="AlphaFoldDB" id="A0A8E2JNI5"/>
<gene>
    <name evidence="2" type="ORF">AOQ84DRAFT_392375</name>
</gene>
<dbReference type="OrthoDB" id="10267139at2759"/>
<accession>A0A8E2JNI5</accession>